<evidence type="ECO:0000313" key="7">
    <source>
        <dbReference type="Proteomes" id="UP000492821"/>
    </source>
</evidence>
<protein>
    <submittedName>
        <fullName evidence="8">GRANULINS domain-containing protein</fullName>
    </submittedName>
</protein>
<dbReference type="InterPro" id="IPR000118">
    <property type="entry name" value="Granulin"/>
</dbReference>
<feature type="chain" id="PRO_5028901765" evidence="5">
    <location>
        <begin position="27"/>
        <end position="88"/>
    </location>
</feature>
<dbReference type="Proteomes" id="UP000492821">
    <property type="component" value="Unassembled WGS sequence"/>
</dbReference>
<comment type="similarity">
    <text evidence="2">Belongs to the granulin family.</text>
</comment>
<keyword evidence="7" id="KW-1185">Reference proteome</keyword>
<dbReference type="PANTHER" id="PTHR12274:SF3">
    <property type="entry name" value="PROGRANULIN"/>
    <property type="match status" value="1"/>
</dbReference>
<evidence type="ECO:0000256" key="4">
    <source>
        <dbReference type="ARBA" id="ARBA00023157"/>
    </source>
</evidence>
<evidence type="ECO:0000256" key="3">
    <source>
        <dbReference type="ARBA" id="ARBA00022525"/>
    </source>
</evidence>
<evidence type="ECO:0000256" key="2">
    <source>
        <dbReference type="ARBA" id="ARBA00010093"/>
    </source>
</evidence>
<dbReference type="InterPro" id="IPR037277">
    <property type="entry name" value="Granulin_sf"/>
</dbReference>
<dbReference type="SMART" id="SM00277">
    <property type="entry name" value="GRAN"/>
    <property type="match status" value="1"/>
</dbReference>
<sequence>MSHHISVTTSILFCSYFLLFISFASSSQNICNEAETYQCEDYQTCCQFADENYGCCPYSYANCCPKTNSCCPSGFACSNNGTSCTRLT</sequence>
<name>A0A7E4UR60_PANRE</name>
<feature type="domain" description="Granulins" evidence="6">
    <location>
        <begin position="31"/>
        <end position="84"/>
    </location>
</feature>
<dbReference type="SUPFAM" id="SSF57277">
    <property type="entry name" value="Granulin repeat"/>
    <property type="match status" value="1"/>
</dbReference>
<dbReference type="AlphaFoldDB" id="A0A7E4UR60"/>
<proteinExistence type="inferred from homology"/>
<evidence type="ECO:0000313" key="8">
    <source>
        <dbReference type="WBParaSite" id="Pan_g1183.t1"/>
    </source>
</evidence>
<keyword evidence="4" id="KW-1015">Disulfide bond</keyword>
<evidence type="ECO:0000256" key="5">
    <source>
        <dbReference type="SAM" id="SignalP"/>
    </source>
</evidence>
<feature type="signal peptide" evidence="5">
    <location>
        <begin position="1"/>
        <end position="26"/>
    </location>
</feature>
<dbReference type="Gene3D" id="2.10.25.160">
    <property type="entry name" value="Granulin"/>
    <property type="match status" value="1"/>
</dbReference>
<reference evidence="8" key="2">
    <citation type="submission" date="2020-10" db="UniProtKB">
        <authorList>
            <consortium name="WormBaseParasite"/>
        </authorList>
    </citation>
    <scope>IDENTIFICATION</scope>
</reference>
<evidence type="ECO:0000259" key="6">
    <source>
        <dbReference type="SMART" id="SM00277"/>
    </source>
</evidence>
<dbReference type="GO" id="GO:0005576">
    <property type="term" value="C:extracellular region"/>
    <property type="evidence" value="ECO:0007669"/>
    <property type="project" value="UniProtKB-SubCell"/>
</dbReference>
<keyword evidence="5" id="KW-0732">Signal</keyword>
<dbReference type="WBParaSite" id="Pan_g1183.t1">
    <property type="protein sequence ID" value="Pan_g1183.t1"/>
    <property type="gene ID" value="Pan_g1183"/>
</dbReference>
<organism evidence="7 8">
    <name type="scientific">Panagrellus redivivus</name>
    <name type="common">Microworm</name>
    <dbReference type="NCBI Taxonomy" id="6233"/>
    <lineage>
        <taxon>Eukaryota</taxon>
        <taxon>Metazoa</taxon>
        <taxon>Ecdysozoa</taxon>
        <taxon>Nematoda</taxon>
        <taxon>Chromadorea</taxon>
        <taxon>Rhabditida</taxon>
        <taxon>Tylenchina</taxon>
        <taxon>Panagrolaimomorpha</taxon>
        <taxon>Panagrolaimoidea</taxon>
        <taxon>Panagrolaimidae</taxon>
        <taxon>Panagrellus</taxon>
    </lineage>
</organism>
<dbReference type="PANTHER" id="PTHR12274">
    <property type="entry name" value="GRANULIN"/>
    <property type="match status" value="1"/>
</dbReference>
<dbReference type="InterPro" id="IPR039036">
    <property type="entry name" value="Granulin_fam"/>
</dbReference>
<evidence type="ECO:0000256" key="1">
    <source>
        <dbReference type="ARBA" id="ARBA00004613"/>
    </source>
</evidence>
<reference evidence="7" key="1">
    <citation type="journal article" date="2013" name="Genetics">
        <title>The draft genome and transcriptome of Panagrellus redivivus are shaped by the harsh demands of a free-living lifestyle.</title>
        <authorList>
            <person name="Srinivasan J."/>
            <person name="Dillman A.R."/>
            <person name="Macchietto M.G."/>
            <person name="Heikkinen L."/>
            <person name="Lakso M."/>
            <person name="Fracchia K.M."/>
            <person name="Antoshechkin I."/>
            <person name="Mortazavi A."/>
            <person name="Wong G."/>
            <person name="Sternberg P.W."/>
        </authorList>
    </citation>
    <scope>NUCLEOTIDE SEQUENCE [LARGE SCALE GENOMIC DNA]</scope>
    <source>
        <strain evidence="7">MT8872</strain>
    </source>
</reference>
<keyword evidence="3" id="KW-0964">Secreted</keyword>
<dbReference type="Pfam" id="PF00396">
    <property type="entry name" value="Granulin"/>
    <property type="match status" value="1"/>
</dbReference>
<accession>A0A7E4UR60</accession>
<comment type="subcellular location">
    <subcellularLocation>
        <location evidence="1">Secreted</location>
    </subcellularLocation>
</comment>